<keyword evidence="3" id="KW-1185">Reference proteome</keyword>
<proteinExistence type="predicted"/>
<dbReference type="EMBL" id="JAQQFR010000002">
    <property type="protein sequence ID" value="MFL9877636.1"/>
    <property type="molecule type" value="Genomic_DNA"/>
</dbReference>
<reference evidence="2 3" key="1">
    <citation type="journal article" date="2024" name="Chem. Sci.">
        <title>Discovery of megapolipeptins by genome mining of a Burkholderiales bacteria collection.</title>
        <authorList>
            <person name="Paulo B.S."/>
            <person name="Recchia M.J.J."/>
            <person name="Lee S."/>
            <person name="Fergusson C.H."/>
            <person name="Romanowski S.B."/>
            <person name="Hernandez A."/>
            <person name="Krull N."/>
            <person name="Liu D.Y."/>
            <person name="Cavanagh H."/>
            <person name="Bos A."/>
            <person name="Gray C.A."/>
            <person name="Murphy B.T."/>
            <person name="Linington R.G."/>
            <person name="Eustaquio A.S."/>
        </authorList>
    </citation>
    <scope>NUCLEOTIDE SEQUENCE [LARGE SCALE GENOMIC DNA]</scope>
    <source>
        <strain evidence="2 3">RL21-008-BIB-B</strain>
    </source>
</reference>
<comment type="caution">
    <text evidence="2">The sequence shown here is derived from an EMBL/GenBank/DDBJ whole genome shotgun (WGS) entry which is preliminary data.</text>
</comment>
<dbReference type="RefSeq" id="WP_408166142.1">
    <property type="nucleotide sequence ID" value="NZ_JAQQFR010000002.1"/>
</dbReference>
<gene>
    <name evidence="2" type="ORF">PQR63_04555</name>
</gene>
<evidence type="ECO:0000313" key="2">
    <source>
        <dbReference type="EMBL" id="MFL9877636.1"/>
    </source>
</evidence>
<accession>A0ABW8Z5L5</accession>
<evidence type="ECO:0008006" key="4">
    <source>
        <dbReference type="Google" id="ProtNLM"/>
    </source>
</evidence>
<protein>
    <recommendedName>
        <fullName evidence="4">DUF4410 domain-containing protein</fullName>
    </recommendedName>
</protein>
<name>A0ABW8Z5L5_9BURK</name>
<evidence type="ECO:0000256" key="1">
    <source>
        <dbReference type="SAM" id="MobiDB-lite"/>
    </source>
</evidence>
<feature type="compositionally biased region" description="Basic and acidic residues" evidence="1">
    <location>
        <begin position="177"/>
        <end position="188"/>
    </location>
</feature>
<feature type="region of interest" description="Disordered" evidence="1">
    <location>
        <begin position="168"/>
        <end position="188"/>
    </location>
</feature>
<evidence type="ECO:0000313" key="3">
    <source>
        <dbReference type="Proteomes" id="UP001629214"/>
    </source>
</evidence>
<dbReference type="Proteomes" id="UP001629214">
    <property type="component" value="Unassembled WGS sequence"/>
</dbReference>
<organism evidence="2 3">
    <name type="scientific">Herbaspirillum rhizosphaerae</name>
    <dbReference type="NCBI Taxonomy" id="346179"/>
    <lineage>
        <taxon>Bacteria</taxon>
        <taxon>Pseudomonadati</taxon>
        <taxon>Pseudomonadota</taxon>
        <taxon>Betaproteobacteria</taxon>
        <taxon>Burkholderiales</taxon>
        <taxon>Oxalobacteraceae</taxon>
        <taxon>Herbaspirillum</taxon>
    </lineage>
</organism>
<sequence length="188" mass="20033">MLLLSSLAQAKETLRVQVPAVFDEQTPIEPSVKAECAVDRILGNHVFQKVADKYPGTLQVTDPAKMEKGKVLKLTVLSVQGIGGGGWTGPKAVTVRADLVQDGEVVQTVVKREHSRGGVFGGMRGTCSILEIVAESLGRQIATWLVNQDSSGSTVQSVPAAKIDQSVQTKQITEATDDVKPKSEAKPE</sequence>